<dbReference type="Pfam" id="PF00226">
    <property type="entry name" value="DnaJ"/>
    <property type="match status" value="1"/>
</dbReference>
<evidence type="ECO:0000313" key="3">
    <source>
        <dbReference type="EMBL" id="KAG8469885.1"/>
    </source>
</evidence>
<organism evidence="3 4">
    <name type="scientific">Diacronema lutheri</name>
    <name type="common">Unicellular marine alga</name>
    <name type="synonym">Monochrysis lutheri</name>
    <dbReference type="NCBI Taxonomy" id="2081491"/>
    <lineage>
        <taxon>Eukaryota</taxon>
        <taxon>Haptista</taxon>
        <taxon>Haptophyta</taxon>
        <taxon>Pavlovophyceae</taxon>
        <taxon>Pavlovales</taxon>
        <taxon>Pavlovaceae</taxon>
        <taxon>Diacronema</taxon>
    </lineage>
</organism>
<feature type="region of interest" description="Disordered" evidence="1">
    <location>
        <begin position="96"/>
        <end position="138"/>
    </location>
</feature>
<evidence type="ECO:0000256" key="1">
    <source>
        <dbReference type="SAM" id="MobiDB-lite"/>
    </source>
</evidence>
<accession>A0A8J5Y1X5</accession>
<evidence type="ECO:0000313" key="4">
    <source>
        <dbReference type="Proteomes" id="UP000751190"/>
    </source>
</evidence>
<dbReference type="PROSITE" id="PS50076">
    <property type="entry name" value="DNAJ_2"/>
    <property type="match status" value="1"/>
</dbReference>
<feature type="domain" description="J" evidence="2">
    <location>
        <begin position="36"/>
        <end position="101"/>
    </location>
</feature>
<feature type="compositionally biased region" description="Basic and acidic residues" evidence="1">
    <location>
        <begin position="96"/>
        <end position="124"/>
    </location>
</feature>
<dbReference type="Proteomes" id="UP000751190">
    <property type="component" value="Unassembled WGS sequence"/>
</dbReference>
<dbReference type="SMART" id="SM00271">
    <property type="entry name" value="DnaJ"/>
    <property type="match status" value="1"/>
</dbReference>
<name>A0A8J5Y1X5_DIALT</name>
<dbReference type="InterPro" id="IPR001623">
    <property type="entry name" value="DnaJ_domain"/>
</dbReference>
<dbReference type="AlphaFoldDB" id="A0A8J5Y1X5"/>
<proteinExistence type="predicted"/>
<protein>
    <recommendedName>
        <fullName evidence="2">J domain-containing protein</fullName>
    </recommendedName>
</protein>
<dbReference type="OrthoDB" id="164807at2759"/>
<gene>
    <name evidence="3" type="ORF">KFE25_006340</name>
</gene>
<sequence length="199" mass="22466">MGTHILLRPRVGAKALRALAGARNAATISRSEELWEAYVLLNLRGDEDLAKVKRNYHVAAVRWHPDRAGGSKERFQRIKAAYEFIRDERLGRCTAHHEREPAWRRSPRAESRARADHREPRDGWDEQEPPPDYAQGPATREGRWIWRVALGFIFARVLLLGSMKLAHGDAERDGAAARAKLRAMQARAAAHDAAGTQRA</sequence>
<reference evidence="3" key="1">
    <citation type="submission" date="2021-05" db="EMBL/GenBank/DDBJ databases">
        <title>The genome of the haptophyte Pavlova lutheri (Diacronema luteri, Pavlovales) - a model for lipid biosynthesis in eukaryotic algae.</title>
        <authorList>
            <person name="Hulatt C.J."/>
            <person name="Posewitz M.C."/>
        </authorList>
    </citation>
    <scope>NUCLEOTIDE SEQUENCE</scope>
    <source>
        <strain evidence="3">NIVA-4/92</strain>
    </source>
</reference>
<dbReference type="EMBL" id="JAGTXO010000002">
    <property type="protein sequence ID" value="KAG8469885.1"/>
    <property type="molecule type" value="Genomic_DNA"/>
</dbReference>
<keyword evidence="4" id="KW-1185">Reference proteome</keyword>
<dbReference type="InterPro" id="IPR036869">
    <property type="entry name" value="J_dom_sf"/>
</dbReference>
<evidence type="ECO:0000259" key="2">
    <source>
        <dbReference type="PROSITE" id="PS50076"/>
    </source>
</evidence>
<dbReference type="Gene3D" id="1.10.287.110">
    <property type="entry name" value="DnaJ domain"/>
    <property type="match status" value="1"/>
</dbReference>
<dbReference type="CDD" id="cd06257">
    <property type="entry name" value="DnaJ"/>
    <property type="match status" value="1"/>
</dbReference>
<comment type="caution">
    <text evidence="3">The sequence shown here is derived from an EMBL/GenBank/DDBJ whole genome shotgun (WGS) entry which is preliminary data.</text>
</comment>
<dbReference type="SUPFAM" id="SSF46565">
    <property type="entry name" value="Chaperone J-domain"/>
    <property type="match status" value="1"/>
</dbReference>